<dbReference type="PANTHER" id="PTHR47667">
    <property type="entry name" value="REGULATOR OF TY1 TRANSPOSITION PROTEIN 107"/>
    <property type="match status" value="1"/>
</dbReference>
<comment type="caution">
    <text evidence="3">The sequence shown here is derived from an EMBL/GenBank/DDBJ whole genome shotgun (WGS) entry which is preliminary data.</text>
</comment>
<feature type="compositionally biased region" description="Acidic residues" evidence="1">
    <location>
        <begin position="497"/>
        <end position="506"/>
    </location>
</feature>
<organism evidence="3 4">
    <name type="scientific">Zasmidium cellare</name>
    <name type="common">Wine cellar mold</name>
    <name type="synonym">Racodium cellare</name>
    <dbReference type="NCBI Taxonomy" id="395010"/>
    <lineage>
        <taxon>Eukaryota</taxon>
        <taxon>Fungi</taxon>
        <taxon>Dikarya</taxon>
        <taxon>Ascomycota</taxon>
        <taxon>Pezizomycotina</taxon>
        <taxon>Dothideomycetes</taxon>
        <taxon>Dothideomycetidae</taxon>
        <taxon>Mycosphaerellales</taxon>
        <taxon>Mycosphaerellaceae</taxon>
        <taxon>Zasmidium</taxon>
    </lineage>
</organism>
<proteinExistence type="predicted"/>
<feature type="domain" description="BRCT" evidence="2">
    <location>
        <begin position="340"/>
        <end position="417"/>
    </location>
</feature>
<evidence type="ECO:0000256" key="1">
    <source>
        <dbReference type="SAM" id="MobiDB-lite"/>
    </source>
</evidence>
<feature type="domain" description="BRCT" evidence="2">
    <location>
        <begin position="243"/>
        <end position="333"/>
    </location>
</feature>
<dbReference type="CDD" id="cd17743">
    <property type="entry name" value="BRCT_BRC1_like_rpt5"/>
    <property type="match status" value="1"/>
</dbReference>
<dbReference type="EMBL" id="JAXOVC010000001">
    <property type="protein sequence ID" value="KAK4508351.1"/>
    <property type="molecule type" value="Genomic_DNA"/>
</dbReference>
<dbReference type="Pfam" id="PF16770">
    <property type="entry name" value="RTT107_BRCT_5"/>
    <property type="match status" value="1"/>
</dbReference>
<keyword evidence="4" id="KW-1185">Reference proteome</keyword>
<dbReference type="CDD" id="cd18436">
    <property type="entry name" value="BRCT_BRC1_like_rpt2"/>
    <property type="match status" value="1"/>
</dbReference>
<dbReference type="SMART" id="SM00292">
    <property type="entry name" value="BRCT"/>
    <property type="match status" value="4"/>
</dbReference>
<feature type="compositionally biased region" description="Pro residues" evidence="1">
    <location>
        <begin position="227"/>
        <end position="238"/>
    </location>
</feature>
<dbReference type="CDD" id="cd18437">
    <property type="entry name" value="BRCT_BRC1_like_rpt3"/>
    <property type="match status" value="1"/>
</dbReference>
<gene>
    <name evidence="3" type="ORF">PRZ48_002089</name>
</gene>
<evidence type="ECO:0000313" key="4">
    <source>
        <dbReference type="Proteomes" id="UP001305779"/>
    </source>
</evidence>
<protein>
    <recommendedName>
        <fullName evidence="2">BRCT domain-containing protein</fullName>
    </recommendedName>
</protein>
<feature type="region of interest" description="Disordered" evidence="1">
    <location>
        <begin position="458"/>
        <end position="650"/>
    </location>
</feature>
<dbReference type="CDD" id="cd18438">
    <property type="entry name" value="BRCT_BRC1_like_rpt4"/>
    <property type="match status" value="1"/>
</dbReference>
<dbReference type="SUPFAM" id="SSF52113">
    <property type="entry name" value="BRCT domain"/>
    <property type="match status" value="4"/>
</dbReference>
<name>A0ABR0F325_ZASCE</name>
<evidence type="ECO:0000313" key="3">
    <source>
        <dbReference type="EMBL" id="KAK4508351.1"/>
    </source>
</evidence>
<evidence type="ECO:0000259" key="2">
    <source>
        <dbReference type="PROSITE" id="PS50172"/>
    </source>
</evidence>
<dbReference type="InterPro" id="IPR053036">
    <property type="entry name" value="CellCycle_DNARepair_Reg"/>
</dbReference>
<feature type="domain" description="BRCT" evidence="2">
    <location>
        <begin position="6"/>
        <end position="105"/>
    </location>
</feature>
<dbReference type="InterPro" id="IPR001357">
    <property type="entry name" value="BRCT_dom"/>
</dbReference>
<sequence length="869" mass="96648">MDEDASGGALFEDIVFTIIPSDDCEDDVFENTRESLETSGGRYVPLRASDQQIDDIENITHIISTHIEFPQYDRVVELGIHVVKPSWVATSIRKRKQAHPRQHSPDPSQYFGEVILTCAELPEGDAEAIIAGVVALGGQHTYPLTKLVTHIVTTDLEHEKCRIAEEKGLKVKIVLPHWFDDCLRLGKRINEKPYQFPNPELLRKGNNPHVKPTSSAQLEGATTASPPELPDSTPPPSPSDSRKFLNVFAHKKVFLAKDLELSDRLQHTLSKLIDHGGGVLTTKVDEADYYIGAYRDGEDYVTASRAEKEVASLAWLYHVINRNKYSSPRSKLFHYPVPRHGIKGFENLRISLSNYGGDARAYVENLIRACGAEYTKTMKQDNTHLVSAHKTGEKCEAAQEWNIELVNHLWLEESYAKSAMQTMTNPKYHHFPTRTNLGEVAGQTALDMKKIEQLYFPKPRSPAKPKQSPRKPVPASSAITGPTADDNEPDIPVTVAEADEMDIDQDDAPKTVKRSRGRPSRSSMATPRAGIDDEKENESPAPTSTGRAAKNKALNTLHTQAVDIAAFQKESKRKGGVIHGGRRGSRPDETSSPAPARSSRKRPSDEYDVTAQGSDLSDGETQEPAAAKETKQKKKAKHGPSPALPPIEHRMMITGDSRWAEDDKKESTDKNTLRSLGVLLTQDPKDVDILIAPKILRTKKFVCALACAPLVVDTSFLDIALSKKKLLEDPPMLKDRDGEERLGFTLADALERAKKNKRKLFKNWAICVTKDVNGGFDTYKDIIGLNGGEAFMYTGRPNMRFSAPPEGANDDFDYVYLVSGQTPAEVELWKKFHNDIESRGLQARVVSSDWVLNAAMGQQVQFQEKWLLS</sequence>
<dbReference type="Proteomes" id="UP001305779">
    <property type="component" value="Unassembled WGS sequence"/>
</dbReference>
<feature type="region of interest" description="Disordered" evidence="1">
    <location>
        <begin position="196"/>
        <end position="242"/>
    </location>
</feature>
<feature type="domain" description="BRCT" evidence="2">
    <location>
        <begin position="133"/>
        <end position="196"/>
    </location>
</feature>
<reference evidence="3 4" key="1">
    <citation type="journal article" date="2023" name="G3 (Bethesda)">
        <title>A chromosome-level genome assembly of Zasmidium syzygii isolated from banana leaves.</title>
        <authorList>
            <person name="van Westerhoven A.C."/>
            <person name="Mehrabi R."/>
            <person name="Talebi R."/>
            <person name="Steentjes M.B.F."/>
            <person name="Corcolon B."/>
            <person name="Chong P.A."/>
            <person name="Kema G.H.J."/>
            <person name="Seidl M.F."/>
        </authorList>
    </citation>
    <scope>NUCLEOTIDE SEQUENCE [LARGE SCALE GENOMIC DNA]</scope>
    <source>
        <strain evidence="3 4">P124</strain>
    </source>
</reference>
<dbReference type="Gene3D" id="3.40.50.10190">
    <property type="entry name" value="BRCT domain"/>
    <property type="match status" value="5"/>
</dbReference>
<dbReference type="InterPro" id="IPR036420">
    <property type="entry name" value="BRCT_dom_sf"/>
</dbReference>
<accession>A0ABR0F325</accession>
<feature type="compositionally biased region" description="Polar residues" evidence="1">
    <location>
        <begin position="212"/>
        <end position="224"/>
    </location>
</feature>
<feature type="compositionally biased region" description="Basic residues" evidence="1">
    <location>
        <begin position="571"/>
        <end position="584"/>
    </location>
</feature>
<dbReference type="PROSITE" id="PS50172">
    <property type="entry name" value="BRCT"/>
    <property type="match status" value="4"/>
</dbReference>
<dbReference type="Pfam" id="PF12738">
    <property type="entry name" value="PTCB-BRCT"/>
    <property type="match status" value="2"/>
</dbReference>
<dbReference type="PANTHER" id="PTHR47667:SF1">
    <property type="entry name" value="REGULATOR OF TY1 TRANSPOSITION PROTEIN 107"/>
    <property type="match status" value="1"/>
</dbReference>